<dbReference type="Gene3D" id="1.10.260.40">
    <property type="entry name" value="lambda repressor-like DNA-binding domains"/>
    <property type="match status" value="1"/>
</dbReference>
<evidence type="ECO:0000313" key="2">
    <source>
        <dbReference type="EMBL" id="MEU2267702.1"/>
    </source>
</evidence>
<keyword evidence="3" id="KW-1185">Reference proteome</keyword>
<proteinExistence type="predicted"/>
<dbReference type="InterPro" id="IPR010982">
    <property type="entry name" value="Lambda_DNA-bd_dom_sf"/>
</dbReference>
<dbReference type="SMART" id="SM00530">
    <property type="entry name" value="HTH_XRE"/>
    <property type="match status" value="1"/>
</dbReference>
<reference evidence="2 3" key="1">
    <citation type="submission" date="2024-06" db="EMBL/GenBank/DDBJ databases">
        <title>The Natural Products Discovery Center: Release of the First 8490 Sequenced Strains for Exploring Actinobacteria Biosynthetic Diversity.</title>
        <authorList>
            <person name="Kalkreuter E."/>
            <person name="Kautsar S.A."/>
            <person name="Yang D."/>
            <person name="Bader C.D."/>
            <person name="Teijaro C.N."/>
            <person name="Fluegel L."/>
            <person name="Davis C.M."/>
            <person name="Simpson J.R."/>
            <person name="Lauterbach L."/>
            <person name="Steele A.D."/>
            <person name="Gui C."/>
            <person name="Meng S."/>
            <person name="Li G."/>
            <person name="Viehrig K."/>
            <person name="Ye F."/>
            <person name="Su P."/>
            <person name="Kiefer A.F."/>
            <person name="Nichols A."/>
            <person name="Cepeda A.J."/>
            <person name="Yan W."/>
            <person name="Fan B."/>
            <person name="Jiang Y."/>
            <person name="Adhikari A."/>
            <person name="Zheng C.-J."/>
            <person name="Schuster L."/>
            <person name="Cowan T.M."/>
            <person name="Smanski M.J."/>
            <person name="Chevrette M.G."/>
            <person name="De Carvalho L.P.S."/>
            <person name="Shen B."/>
        </authorList>
    </citation>
    <scope>NUCLEOTIDE SEQUENCE [LARGE SCALE GENOMIC DNA]</scope>
    <source>
        <strain evidence="2 3">NPDC019583</strain>
    </source>
</reference>
<dbReference type="Pfam" id="PF01381">
    <property type="entry name" value="HTH_3"/>
    <property type="match status" value="1"/>
</dbReference>
<evidence type="ECO:0000313" key="3">
    <source>
        <dbReference type="Proteomes" id="UP001550603"/>
    </source>
</evidence>
<sequence length="83" mass="9454">MKDVNLFDRVSWKALKEAKGLTYRQISEQLGLFQGSVEKWFTGEKRPSILNAIALARVLGIPLEKVLEDIDDPDVRTLLRLSL</sequence>
<dbReference type="InterPro" id="IPR001387">
    <property type="entry name" value="Cro/C1-type_HTH"/>
</dbReference>
<accession>A0ABV2XUJ9</accession>
<dbReference type="CDD" id="cd00093">
    <property type="entry name" value="HTH_XRE"/>
    <property type="match status" value="1"/>
</dbReference>
<dbReference type="RefSeq" id="WP_359788922.1">
    <property type="nucleotide sequence ID" value="NZ_JBEYBN010000017.1"/>
</dbReference>
<dbReference type="Proteomes" id="UP001550603">
    <property type="component" value="Unassembled WGS sequence"/>
</dbReference>
<dbReference type="SUPFAM" id="SSF47413">
    <property type="entry name" value="lambda repressor-like DNA-binding domains"/>
    <property type="match status" value="1"/>
</dbReference>
<comment type="caution">
    <text evidence="2">The sequence shown here is derived from an EMBL/GenBank/DDBJ whole genome shotgun (WGS) entry which is preliminary data.</text>
</comment>
<dbReference type="PROSITE" id="PS50943">
    <property type="entry name" value="HTH_CROC1"/>
    <property type="match status" value="1"/>
</dbReference>
<protein>
    <submittedName>
        <fullName evidence="2">Helix-turn-helix transcriptional regulator</fullName>
    </submittedName>
</protein>
<evidence type="ECO:0000259" key="1">
    <source>
        <dbReference type="PROSITE" id="PS50943"/>
    </source>
</evidence>
<gene>
    <name evidence="2" type="ORF">ABZ568_15065</name>
</gene>
<organism evidence="2 3">
    <name type="scientific">Streptomyces olindensis</name>
    <dbReference type="NCBI Taxonomy" id="358823"/>
    <lineage>
        <taxon>Bacteria</taxon>
        <taxon>Bacillati</taxon>
        <taxon>Actinomycetota</taxon>
        <taxon>Actinomycetes</taxon>
        <taxon>Kitasatosporales</taxon>
        <taxon>Streptomycetaceae</taxon>
        <taxon>Streptomyces</taxon>
    </lineage>
</organism>
<dbReference type="EMBL" id="JBEYBN010000017">
    <property type="protein sequence ID" value="MEU2267702.1"/>
    <property type="molecule type" value="Genomic_DNA"/>
</dbReference>
<name>A0ABV2XUJ9_9ACTN</name>
<feature type="domain" description="HTH cro/C1-type" evidence="1">
    <location>
        <begin position="13"/>
        <end position="66"/>
    </location>
</feature>